<keyword evidence="5" id="KW-1185">Reference proteome</keyword>
<dbReference type="KEGG" id="senf:GJR95_13370"/>
<dbReference type="GO" id="GO:0008168">
    <property type="term" value="F:methyltransferase activity"/>
    <property type="evidence" value="ECO:0007669"/>
    <property type="project" value="UniProtKB-KW"/>
</dbReference>
<protein>
    <submittedName>
        <fullName evidence="4">Methyltransferase domain-containing protein</fullName>
    </submittedName>
</protein>
<keyword evidence="1 4" id="KW-0489">Methyltransferase</keyword>
<keyword evidence="3" id="KW-0949">S-adenosyl-L-methionine</keyword>
<dbReference type="Pfam" id="PF13489">
    <property type="entry name" value="Methyltransf_23"/>
    <property type="match status" value="1"/>
</dbReference>
<proteinExistence type="predicted"/>
<dbReference type="PANTHER" id="PTHR43464:SF19">
    <property type="entry name" value="UBIQUINONE BIOSYNTHESIS O-METHYLTRANSFERASE, MITOCHONDRIAL"/>
    <property type="match status" value="1"/>
</dbReference>
<dbReference type="EMBL" id="CP045997">
    <property type="protein sequence ID" value="QHV95935.1"/>
    <property type="molecule type" value="Genomic_DNA"/>
</dbReference>
<dbReference type="Gene3D" id="3.40.50.150">
    <property type="entry name" value="Vaccinia Virus protein VP39"/>
    <property type="match status" value="1"/>
</dbReference>
<dbReference type="RefSeq" id="WP_162386343.1">
    <property type="nucleotide sequence ID" value="NZ_CP045997.1"/>
</dbReference>
<dbReference type="CDD" id="cd02440">
    <property type="entry name" value="AdoMet_MTases"/>
    <property type="match status" value="1"/>
</dbReference>
<dbReference type="SUPFAM" id="SSF53335">
    <property type="entry name" value="S-adenosyl-L-methionine-dependent methyltransferases"/>
    <property type="match status" value="1"/>
</dbReference>
<dbReference type="Proteomes" id="UP000464577">
    <property type="component" value="Chromosome"/>
</dbReference>
<accession>A0A6P1VTB7</accession>
<dbReference type="InterPro" id="IPR029063">
    <property type="entry name" value="SAM-dependent_MTases_sf"/>
</dbReference>
<sequence>MIGHTDEYEKMFRLEGQLWWYRSLHERVATTIRKHFGERRDIQILDAGCGTGGLLDFLRKRGYTHLKGIDGSTDAVAFCHERGLPVVFINLNELAGFEPDVRYDVIVCNDVFCYFSDDDLPNLVKALAHRLKPDGLLISNNNAFNIFRGEHDLAVGSGRRFVQSDFDQLMSDAGLRIRKATYWSFILSPLILAIRQWQSWQLRFGWIKPENVQSDVYLPSTWLNETLYTIVSTEAKILPRTPFGSSLFIVSKPDSAD</sequence>
<evidence type="ECO:0000256" key="2">
    <source>
        <dbReference type="ARBA" id="ARBA00022679"/>
    </source>
</evidence>
<dbReference type="AlphaFoldDB" id="A0A6P1VTB7"/>
<organism evidence="4 5">
    <name type="scientific">Spirosoma endbachense</name>
    <dbReference type="NCBI Taxonomy" id="2666025"/>
    <lineage>
        <taxon>Bacteria</taxon>
        <taxon>Pseudomonadati</taxon>
        <taxon>Bacteroidota</taxon>
        <taxon>Cytophagia</taxon>
        <taxon>Cytophagales</taxon>
        <taxon>Cytophagaceae</taxon>
        <taxon>Spirosoma</taxon>
    </lineage>
</organism>
<evidence type="ECO:0000256" key="3">
    <source>
        <dbReference type="ARBA" id="ARBA00022691"/>
    </source>
</evidence>
<evidence type="ECO:0000313" key="5">
    <source>
        <dbReference type="Proteomes" id="UP000464577"/>
    </source>
</evidence>
<dbReference type="GO" id="GO:0032259">
    <property type="term" value="P:methylation"/>
    <property type="evidence" value="ECO:0007669"/>
    <property type="project" value="UniProtKB-KW"/>
</dbReference>
<evidence type="ECO:0000256" key="1">
    <source>
        <dbReference type="ARBA" id="ARBA00022603"/>
    </source>
</evidence>
<reference evidence="4 5" key="1">
    <citation type="submission" date="2019-11" db="EMBL/GenBank/DDBJ databases">
        <title>Spirosoma endbachense sp. nov., isolated from a natural salt meadow.</title>
        <authorList>
            <person name="Rojas J."/>
            <person name="Ambika Manirajan B."/>
            <person name="Ratering S."/>
            <person name="Suarez C."/>
            <person name="Geissler-Plaum R."/>
            <person name="Schnell S."/>
        </authorList>
    </citation>
    <scope>NUCLEOTIDE SEQUENCE [LARGE SCALE GENOMIC DNA]</scope>
    <source>
        <strain evidence="4 5">I-24</strain>
    </source>
</reference>
<dbReference type="PANTHER" id="PTHR43464">
    <property type="entry name" value="METHYLTRANSFERASE"/>
    <property type="match status" value="1"/>
</dbReference>
<evidence type="ECO:0000313" key="4">
    <source>
        <dbReference type="EMBL" id="QHV95935.1"/>
    </source>
</evidence>
<name>A0A6P1VTB7_9BACT</name>
<gene>
    <name evidence="4" type="ORF">GJR95_13370</name>
</gene>
<keyword evidence="2 4" id="KW-0808">Transferase</keyword>